<dbReference type="KEGG" id="fgi:OP10G_1269"/>
<dbReference type="HOGENOM" id="CLU_058234_1_0_0"/>
<dbReference type="SUPFAM" id="SSF75011">
    <property type="entry name" value="3-carboxy-cis,cis-mucoante lactonizing enzyme"/>
    <property type="match status" value="1"/>
</dbReference>
<name>A0A068NMM9_FIMGI</name>
<dbReference type="eggNOG" id="COG3386">
    <property type="taxonomic scope" value="Bacteria"/>
</dbReference>
<protein>
    <submittedName>
        <fullName evidence="2">Uncharacterized protein</fullName>
    </submittedName>
</protein>
<dbReference type="AlphaFoldDB" id="A0A068NMM9"/>
<dbReference type="Proteomes" id="UP000027982">
    <property type="component" value="Chromosome"/>
</dbReference>
<gene>
    <name evidence="2" type="ORF">OP10G_1269</name>
</gene>
<dbReference type="RefSeq" id="WP_025226742.1">
    <property type="nucleotide sequence ID" value="NZ_CP007139.1"/>
</dbReference>
<dbReference type="OrthoDB" id="9798438at2"/>
<feature type="signal peptide" evidence="1">
    <location>
        <begin position="1"/>
        <end position="28"/>
    </location>
</feature>
<accession>A0A068NMM9</accession>
<dbReference type="STRING" id="661478.OP10G_1269"/>
<keyword evidence="3" id="KW-1185">Reference proteome</keyword>
<feature type="chain" id="PRO_5001654098" evidence="1">
    <location>
        <begin position="29"/>
        <end position="303"/>
    </location>
</feature>
<keyword evidence="1" id="KW-0732">Signal</keyword>
<dbReference type="EMBL" id="CP007139">
    <property type="protein sequence ID" value="AIE84637.1"/>
    <property type="molecule type" value="Genomic_DNA"/>
</dbReference>
<evidence type="ECO:0000313" key="2">
    <source>
        <dbReference type="EMBL" id="AIE84637.1"/>
    </source>
</evidence>
<proteinExistence type="predicted"/>
<evidence type="ECO:0000313" key="3">
    <source>
        <dbReference type="Proteomes" id="UP000027982"/>
    </source>
</evidence>
<evidence type="ECO:0000256" key="1">
    <source>
        <dbReference type="SAM" id="SignalP"/>
    </source>
</evidence>
<reference evidence="2 3" key="1">
    <citation type="journal article" date="2014" name="PLoS ONE">
        <title>The first complete genome sequence of the class fimbriimonadia in the phylum armatimonadetes.</title>
        <authorList>
            <person name="Hu Z.Y."/>
            <person name="Wang Y.Z."/>
            <person name="Im W.T."/>
            <person name="Wang S.Y."/>
            <person name="Zhao G.P."/>
            <person name="Zheng H.J."/>
            <person name="Quan Z.X."/>
        </authorList>
    </citation>
    <scope>NUCLEOTIDE SEQUENCE [LARGE SCALE GENOMIC DNA]</scope>
    <source>
        <strain evidence="2">Gsoil 348</strain>
    </source>
</reference>
<organism evidence="2 3">
    <name type="scientific">Fimbriimonas ginsengisoli Gsoil 348</name>
    <dbReference type="NCBI Taxonomy" id="661478"/>
    <lineage>
        <taxon>Bacteria</taxon>
        <taxon>Bacillati</taxon>
        <taxon>Armatimonadota</taxon>
        <taxon>Fimbriimonadia</taxon>
        <taxon>Fimbriimonadales</taxon>
        <taxon>Fimbriimonadaceae</taxon>
        <taxon>Fimbriimonas</taxon>
    </lineage>
</organism>
<sequence length="303" mass="33820">MAQHPRILVRRLLILSVVLVAAEPIAQALNTVAPSTPFAHVGSKEIDEMSGIAKSARFKDTYWVHNDSGDTARIFAIKGNGELISEVQIPNAQNVDWEEISRDRNTLIVSDMGNNKNRRKDLGVYLLPEPDPTKVKSAPAALHIPIAYPDQKEFPPKGAYEWDCEAFFPLNGKLYFISKTRLNSFFPGTIARLYRLDTRDPRQTNMLKLVDQTELGGWVTAASVSPDRKRLAVLTHLPEQAIWLFDTGAKGEHILSGRHPSKISLAGMGQSEAICWDDARTLRVGNEEGDLFRVPVKSARQIR</sequence>